<dbReference type="PANTHER" id="PTHR33434">
    <property type="entry name" value="DEGV DOMAIN-CONTAINING PROTEIN DR_1986-RELATED"/>
    <property type="match status" value="1"/>
</dbReference>
<protein>
    <submittedName>
        <fullName evidence="3">EDD domain protein, DegV family</fullName>
    </submittedName>
</protein>
<dbReference type="PANTHER" id="PTHR33434:SF2">
    <property type="entry name" value="FATTY ACID-BINDING PROTEIN TM_1468"/>
    <property type="match status" value="1"/>
</dbReference>
<dbReference type="AlphaFoldDB" id="A0A1H9G4K4"/>
<evidence type="ECO:0000256" key="2">
    <source>
        <dbReference type="ARBA" id="ARBA00023121"/>
    </source>
</evidence>
<dbReference type="OrthoDB" id="9780660at2"/>
<proteinExistence type="predicted"/>
<dbReference type="InterPro" id="IPR043168">
    <property type="entry name" value="DegV_C"/>
</dbReference>
<keyword evidence="4" id="KW-1185">Reference proteome</keyword>
<dbReference type="GO" id="GO:0008289">
    <property type="term" value="F:lipid binding"/>
    <property type="evidence" value="ECO:0007669"/>
    <property type="project" value="UniProtKB-KW"/>
</dbReference>
<dbReference type="InterPro" id="IPR050270">
    <property type="entry name" value="DegV_domain_contain"/>
</dbReference>
<dbReference type="SUPFAM" id="SSF82549">
    <property type="entry name" value="DAK1/DegV-like"/>
    <property type="match status" value="1"/>
</dbReference>
<dbReference type="Pfam" id="PF02645">
    <property type="entry name" value="DegV"/>
    <property type="match status" value="1"/>
</dbReference>
<organism evidence="3 4">
    <name type="scientific">Ignavigranum ruoffiae</name>
    <dbReference type="NCBI Taxonomy" id="89093"/>
    <lineage>
        <taxon>Bacteria</taxon>
        <taxon>Bacillati</taxon>
        <taxon>Bacillota</taxon>
        <taxon>Bacilli</taxon>
        <taxon>Lactobacillales</taxon>
        <taxon>Aerococcaceae</taxon>
        <taxon>Ignavigranum</taxon>
    </lineage>
</organism>
<dbReference type="Gene3D" id="3.40.50.10170">
    <property type="match status" value="1"/>
</dbReference>
<sequence length="288" mass="32525">MHNIRIITDTAADITEEEAREKEIDVVSLKILFGQEEFIQTSRQDFKRFYELMEERDLFPTTSRPSPQDYLKLYQVAEQAGQDVLVLCLSGGLSGTVESAQVAKMMTDYQDHIEVIDTRQAILSQRLLVDYAVALRKQGYDFSAMIKAINQVKHRAVVFGLIDQLDYLRRGGRIPRSLAFLGQTLKIKPLIELIDGKIQEFGKKRGFKAAKRAMLARIEALPRDPNFPIYFGYTYDEVNARQVMEAYQEQHPEVVTHFSPIGGIIGSHLGPGGIGVAYVLGEESSQSH</sequence>
<name>A0A1H9G4K4_9LACT</name>
<gene>
    <name evidence="3" type="ORF">SAMN04488558_11130</name>
</gene>
<dbReference type="InterPro" id="IPR003797">
    <property type="entry name" value="DegV"/>
</dbReference>
<evidence type="ECO:0000256" key="1">
    <source>
        <dbReference type="ARBA" id="ARBA00003238"/>
    </source>
</evidence>
<evidence type="ECO:0000313" key="4">
    <source>
        <dbReference type="Proteomes" id="UP000198833"/>
    </source>
</evidence>
<dbReference type="EMBL" id="FOEN01000011">
    <property type="protein sequence ID" value="SEQ45012.1"/>
    <property type="molecule type" value="Genomic_DNA"/>
</dbReference>
<dbReference type="PROSITE" id="PS51482">
    <property type="entry name" value="DEGV"/>
    <property type="match status" value="1"/>
</dbReference>
<dbReference type="Proteomes" id="UP000198833">
    <property type="component" value="Unassembled WGS sequence"/>
</dbReference>
<dbReference type="RefSeq" id="WP_092572564.1">
    <property type="nucleotide sequence ID" value="NZ_FOEN01000011.1"/>
</dbReference>
<reference evidence="3 4" key="1">
    <citation type="submission" date="2016-10" db="EMBL/GenBank/DDBJ databases">
        <authorList>
            <person name="de Groot N.N."/>
        </authorList>
    </citation>
    <scope>NUCLEOTIDE SEQUENCE [LARGE SCALE GENOMIC DNA]</scope>
    <source>
        <strain evidence="3 4">DSM 15695</strain>
    </source>
</reference>
<evidence type="ECO:0000313" key="3">
    <source>
        <dbReference type="EMBL" id="SEQ45012.1"/>
    </source>
</evidence>
<keyword evidence="2" id="KW-0446">Lipid-binding</keyword>
<accession>A0A1H9G4K4</accession>
<dbReference type="Gene3D" id="3.30.1180.10">
    <property type="match status" value="1"/>
</dbReference>
<dbReference type="STRING" id="89093.SAMN04488558_11130"/>
<comment type="function">
    <text evidence="1">May bind long-chain fatty acids, such as palmitate, and may play a role in lipid transport or fatty acid metabolism.</text>
</comment>
<dbReference type="NCBIfam" id="TIGR00762">
    <property type="entry name" value="DegV"/>
    <property type="match status" value="1"/>
</dbReference>